<evidence type="ECO:0000256" key="2">
    <source>
        <dbReference type="PIRSR" id="PIRSR605959-2"/>
    </source>
</evidence>
<evidence type="ECO:0000256" key="1">
    <source>
        <dbReference type="ARBA" id="ARBA00010211"/>
    </source>
</evidence>
<evidence type="ECO:0000256" key="4">
    <source>
        <dbReference type="RuleBase" id="RU366008"/>
    </source>
</evidence>
<sequence>MASMPDGAPASFYAFPAAYNRRRSSVVVSGTSVRRPYGMLRVPSSGEFEFVPSRRMDYELELGFFVSKPVDYGKVIKGADEAKEHIFGFVLLNDWSARDVQFTEMIPLGPVNGKASATTISPWVVTLDALKGMEEVIGDEMARERMAKLPPHLRHDSAEQTWSINVEVALKRKGYKIPVTLAQSDLKTFVLVTGAGFGSPGVVGMWIADWRSAGDWNNFFSSEGVIAVFLLELLARGEWSRNEAFSDVEWG</sequence>
<dbReference type="InterPro" id="IPR036663">
    <property type="entry name" value="Fumarylacetoacetase_C_sf"/>
</dbReference>
<feature type="binding site" evidence="3">
    <location>
        <position position="94"/>
    </location>
    <ligand>
        <name>Mg(2+)</name>
        <dbReference type="ChEBI" id="CHEBI:18420"/>
    </ligand>
</feature>
<dbReference type="OrthoDB" id="9971669at2759"/>
<dbReference type="Gene3D" id="3.90.850.10">
    <property type="entry name" value="Fumarylacetoacetase-like, C-terminal domain"/>
    <property type="match status" value="1"/>
</dbReference>
<dbReference type="EC" id="3.7.1.2" evidence="4"/>
<feature type="binding site" evidence="3">
    <location>
        <position position="118"/>
    </location>
    <ligand>
        <name>Mg(2+)</name>
        <dbReference type="ChEBI" id="CHEBI:18420"/>
    </ligand>
</feature>
<keyword evidence="7" id="KW-1185">Reference proteome</keyword>
<feature type="binding site" evidence="2">
    <location>
        <position position="101"/>
    </location>
    <ligand>
        <name>substrate</name>
    </ligand>
</feature>
<gene>
    <name evidence="6" type="ORF">NA56DRAFT_648263</name>
</gene>
<dbReference type="AlphaFoldDB" id="A0A2J6PVS6"/>
<feature type="binding site" evidence="3">
    <location>
        <position position="114"/>
    </location>
    <ligand>
        <name>Mg(2+)</name>
        <dbReference type="ChEBI" id="CHEBI:18420"/>
    </ligand>
</feature>
<dbReference type="STRING" id="1745343.A0A2J6PVS6"/>
<protein>
    <recommendedName>
        <fullName evidence="4">Fumarylacetoacetase</fullName>
        <ecNumber evidence="4">3.7.1.2</ecNumber>
    </recommendedName>
    <alternativeName>
        <fullName evidence="4">Fumarylacetoacetate hydrolase</fullName>
    </alternativeName>
</protein>
<evidence type="ECO:0000259" key="5">
    <source>
        <dbReference type="Pfam" id="PF01557"/>
    </source>
</evidence>
<name>A0A2J6PVS6_9HELO</name>
<comment type="similarity">
    <text evidence="1 4">Belongs to the FAH family.</text>
</comment>
<dbReference type="GO" id="GO:0004334">
    <property type="term" value="F:fumarylacetoacetase activity"/>
    <property type="evidence" value="ECO:0007669"/>
    <property type="project" value="UniProtKB-UniRule"/>
</dbReference>
<accession>A0A2J6PVS6</accession>
<feature type="domain" description="Fumarylacetoacetase-like C-terminal" evidence="5">
    <location>
        <begin position="15"/>
        <end position="134"/>
    </location>
</feature>
<keyword evidence="3 4" id="KW-0479">Metal-binding</keyword>
<dbReference type="GO" id="GO:0006559">
    <property type="term" value="P:L-phenylalanine catabolic process"/>
    <property type="evidence" value="ECO:0007669"/>
    <property type="project" value="UniProtKB-UniRule"/>
</dbReference>
<feature type="binding site" evidence="3">
    <location>
        <position position="61"/>
    </location>
    <ligand>
        <name>Ca(2+)</name>
        <dbReference type="ChEBI" id="CHEBI:29108"/>
    </ligand>
</feature>
<proteinExistence type="inferred from homology"/>
<keyword evidence="3 4" id="KW-0460">Magnesium</keyword>
<comment type="catalytic activity">
    <reaction evidence="4">
        <text>4-fumarylacetoacetate + H2O = acetoacetate + fumarate + H(+)</text>
        <dbReference type="Rhea" id="RHEA:10244"/>
        <dbReference type="ChEBI" id="CHEBI:13705"/>
        <dbReference type="ChEBI" id="CHEBI:15377"/>
        <dbReference type="ChEBI" id="CHEBI:15378"/>
        <dbReference type="ChEBI" id="CHEBI:18034"/>
        <dbReference type="ChEBI" id="CHEBI:29806"/>
        <dbReference type="EC" id="3.7.1.2"/>
    </reaction>
</comment>
<dbReference type="PANTHER" id="PTHR43069">
    <property type="entry name" value="FUMARYLACETOACETASE"/>
    <property type="match status" value="1"/>
</dbReference>
<dbReference type="Proteomes" id="UP000235672">
    <property type="component" value="Unassembled WGS sequence"/>
</dbReference>
<feature type="binding site" evidence="3">
    <location>
        <position position="59"/>
    </location>
    <ligand>
        <name>Ca(2+)</name>
        <dbReference type="ChEBI" id="CHEBI:29108"/>
    </ligand>
</feature>
<reference evidence="6 7" key="1">
    <citation type="submission" date="2016-05" db="EMBL/GenBank/DDBJ databases">
        <title>A degradative enzymes factory behind the ericoid mycorrhizal symbiosis.</title>
        <authorList>
            <consortium name="DOE Joint Genome Institute"/>
            <person name="Martino E."/>
            <person name="Morin E."/>
            <person name="Grelet G."/>
            <person name="Kuo A."/>
            <person name="Kohler A."/>
            <person name="Daghino S."/>
            <person name="Barry K."/>
            <person name="Choi C."/>
            <person name="Cichocki N."/>
            <person name="Clum A."/>
            <person name="Copeland A."/>
            <person name="Hainaut M."/>
            <person name="Haridas S."/>
            <person name="Labutti K."/>
            <person name="Lindquist E."/>
            <person name="Lipzen A."/>
            <person name="Khouja H.-R."/>
            <person name="Murat C."/>
            <person name="Ohm R."/>
            <person name="Olson A."/>
            <person name="Spatafora J."/>
            <person name="Veneault-Fourrey C."/>
            <person name="Henrissat B."/>
            <person name="Grigoriev I."/>
            <person name="Martin F."/>
            <person name="Perotto S."/>
        </authorList>
    </citation>
    <scope>NUCLEOTIDE SEQUENCE [LARGE SCALE GENOMIC DNA]</scope>
    <source>
        <strain evidence="6 7">UAMH 7357</strain>
    </source>
</reference>
<dbReference type="Pfam" id="PF01557">
    <property type="entry name" value="FAA_hydrolase"/>
    <property type="match status" value="1"/>
</dbReference>
<dbReference type="GO" id="GO:0046872">
    <property type="term" value="F:metal ion binding"/>
    <property type="evidence" value="ECO:0007669"/>
    <property type="project" value="UniProtKB-UniRule"/>
</dbReference>
<evidence type="ECO:0000313" key="7">
    <source>
        <dbReference type="Proteomes" id="UP000235672"/>
    </source>
</evidence>
<dbReference type="GO" id="GO:1902000">
    <property type="term" value="P:homogentisate catabolic process"/>
    <property type="evidence" value="ECO:0007669"/>
    <property type="project" value="TreeGrafter"/>
</dbReference>
<dbReference type="EMBL" id="KZ613496">
    <property type="protein sequence ID" value="PMD18115.1"/>
    <property type="molecule type" value="Genomic_DNA"/>
</dbReference>
<comment type="pathway">
    <text evidence="4">Amino-acid degradation; L-phenylalanine degradation; acetoacetate and fumarate from L-phenylalanine: step 6/6.</text>
</comment>
<keyword evidence="4" id="KW-0828">Tyrosine catabolism</keyword>
<dbReference type="GO" id="GO:0006572">
    <property type="term" value="P:L-tyrosine catabolic process"/>
    <property type="evidence" value="ECO:0007669"/>
    <property type="project" value="UniProtKB-UniRule"/>
</dbReference>
<dbReference type="InterPro" id="IPR011234">
    <property type="entry name" value="Fumarylacetoacetase-like_C"/>
</dbReference>
<comment type="cofactor">
    <cofactor evidence="4">
        <name>Mg(2+)</name>
        <dbReference type="ChEBI" id="CHEBI:18420"/>
    </cofactor>
    <cofactor evidence="4">
        <name>Ca(2+)</name>
        <dbReference type="ChEBI" id="CHEBI:29108"/>
    </cofactor>
</comment>
<keyword evidence="4" id="KW-0585">Phenylalanine catabolism</keyword>
<evidence type="ECO:0000256" key="3">
    <source>
        <dbReference type="PIRSR" id="PIRSR605959-3"/>
    </source>
</evidence>
<dbReference type="InterPro" id="IPR005959">
    <property type="entry name" value="Fumarylacetoacetase"/>
</dbReference>
<dbReference type="SUPFAM" id="SSF56529">
    <property type="entry name" value="FAH"/>
    <property type="match status" value="1"/>
</dbReference>
<keyword evidence="4" id="KW-0378">Hydrolase</keyword>
<dbReference type="PANTHER" id="PTHR43069:SF5">
    <property type="entry name" value="FUMARYLACETOACETASE"/>
    <property type="match status" value="1"/>
</dbReference>
<organism evidence="6 7">
    <name type="scientific">Hyaloscypha hepaticicola</name>
    <dbReference type="NCBI Taxonomy" id="2082293"/>
    <lineage>
        <taxon>Eukaryota</taxon>
        <taxon>Fungi</taxon>
        <taxon>Dikarya</taxon>
        <taxon>Ascomycota</taxon>
        <taxon>Pezizomycotina</taxon>
        <taxon>Leotiomycetes</taxon>
        <taxon>Helotiales</taxon>
        <taxon>Hyaloscyphaceae</taxon>
        <taxon>Hyaloscypha</taxon>
    </lineage>
</organism>
<dbReference type="UniPathway" id="UPA00139">
    <property type="reaction ID" value="UER00341"/>
</dbReference>
<evidence type="ECO:0000313" key="6">
    <source>
        <dbReference type="EMBL" id="PMD18115.1"/>
    </source>
</evidence>
<feature type="binding site" evidence="3">
    <location>
        <position position="94"/>
    </location>
    <ligand>
        <name>Ca(2+)</name>
        <dbReference type="ChEBI" id="CHEBI:29108"/>
    </ligand>
</feature>
<keyword evidence="3 4" id="KW-0106">Calcium</keyword>